<comment type="caution">
    <text evidence="1">The sequence shown here is derived from an EMBL/GenBank/DDBJ whole genome shotgun (WGS) entry which is preliminary data.</text>
</comment>
<dbReference type="AlphaFoldDB" id="A0A372G259"/>
<dbReference type="EMBL" id="QVFU01000005">
    <property type="protein sequence ID" value="RFS47073.1"/>
    <property type="molecule type" value="Genomic_DNA"/>
</dbReference>
<dbReference type="OrthoDB" id="6635957at2"/>
<dbReference type="Pfam" id="PF14518">
    <property type="entry name" value="Haem_oxygenas_2"/>
    <property type="match status" value="1"/>
</dbReference>
<dbReference type="Gene3D" id="1.20.910.10">
    <property type="entry name" value="Heme oxygenase-like"/>
    <property type="match status" value="1"/>
</dbReference>
<name>A0A372G259_9ACTN</name>
<reference evidence="1 2" key="1">
    <citation type="submission" date="2018-08" db="EMBL/GenBank/DDBJ databases">
        <title>Verrucosispora craniellae sp. nov., isolated from a marine sponge in the South China Sea.</title>
        <authorList>
            <person name="Li L."/>
            <person name="Lin H.W."/>
        </authorList>
    </citation>
    <scope>NUCLEOTIDE SEQUENCE [LARGE SCALE GENOMIC DNA]</scope>
    <source>
        <strain evidence="1 2">LHW63014</strain>
    </source>
</reference>
<organism evidence="1 2">
    <name type="scientific">Micromonospora craniellae</name>
    <dbReference type="NCBI Taxonomy" id="2294034"/>
    <lineage>
        <taxon>Bacteria</taxon>
        <taxon>Bacillati</taxon>
        <taxon>Actinomycetota</taxon>
        <taxon>Actinomycetes</taxon>
        <taxon>Micromonosporales</taxon>
        <taxon>Micromonosporaceae</taxon>
        <taxon>Micromonospora</taxon>
    </lineage>
</organism>
<sequence length="731" mass="81054">MSTKEVVSSSRHVARPLDQQARSRELFVIAVDPETSFPGDPFVARLRSEIGDTADRESLPAALDGLRDEAVRWSTAESRRFEELGSTATAPLGTESLVRRTALAAAPLALRSGAWLQWQSAPGNADDATTLRILTLYASDVGVGRPQDSRGSVYLALLRHLHLSEHAVPVARLVHDPRVADHHFCLPATLLAMSRRPAEFRPEIIGADLCLRTVGLLPALRLVRQAHPQLVEWSAIDPSAARDGETRTGLELCLDVIEHGFDDAELARVTDGFRWAFTVLRRWSTSLLAELEEALDPAYEMAELLRHRAREGAVYHRDFTVADRPLSSWLEEARTDPRGLLAELAASRLVKPGRSAQSPLVNGLVGERGPMFRVFSPADLVVIRRWIDSLPTGQPERVRPGPVHEGRTVSPELLASVTGGAGTGGPVAGDREPADVREAYHLLQQRTDTPAVRRFAVDYVRGWLARSRHNMATDPQRLPDVWGREGLRPWLVEQHDRQGRDFEESAGAPMPTREDLVDSTVQLAPLTLIDGAWLQGFTDYEHAASEQGYFLFETYWDELGNGVPRMNHPLIYREVLAEMDVQVPPTASREFAEWDGFRDGSFELPVYWLSIGRFPRTFLPEILGLNLAMELSGVGGTYRRARQALKSYGFSTKFVDIHNTIDNVATGHSAWAADAVDTYLASLPVSHGAQAITEVWDRVRTGFRSLNPPTGLLARRAFRRARKASRSLAAI</sequence>
<keyword evidence="2" id="KW-1185">Reference proteome</keyword>
<gene>
    <name evidence="1" type="ORF">D0Q02_07915</name>
</gene>
<dbReference type="Proteomes" id="UP000262621">
    <property type="component" value="Unassembled WGS sequence"/>
</dbReference>
<evidence type="ECO:0000313" key="2">
    <source>
        <dbReference type="Proteomes" id="UP000262621"/>
    </source>
</evidence>
<evidence type="ECO:0000313" key="1">
    <source>
        <dbReference type="EMBL" id="RFS47073.1"/>
    </source>
</evidence>
<protein>
    <submittedName>
        <fullName evidence="1">Iron-containing redox enzyme family protein</fullName>
    </submittedName>
</protein>
<dbReference type="InterPro" id="IPR016084">
    <property type="entry name" value="Haem_Oase-like_multi-hlx"/>
</dbReference>
<dbReference type="SMART" id="SM01236">
    <property type="entry name" value="Haem_oxygenase_2"/>
    <property type="match status" value="1"/>
</dbReference>
<proteinExistence type="predicted"/>
<accession>A0A372G259</accession>